<comment type="catalytic activity">
    <reaction evidence="4">
        <text>a quinol + 2 Fe(III)-[cytochrome c](out) = a quinone + 2 Fe(II)-[cytochrome c](out) + 2 H(+)(out)</text>
        <dbReference type="Rhea" id="RHEA:11484"/>
        <dbReference type="Rhea" id="RHEA-COMP:10350"/>
        <dbReference type="Rhea" id="RHEA-COMP:14399"/>
        <dbReference type="ChEBI" id="CHEBI:15378"/>
        <dbReference type="ChEBI" id="CHEBI:24646"/>
        <dbReference type="ChEBI" id="CHEBI:29033"/>
        <dbReference type="ChEBI" id="CHEBI:29034"/>
        <dbReference type="ChEBI" id="CHEBI:132124"/>
        <dbReference type="EC" id="7.1.1.8"/>
    </reaction>
</comment>
<keyword evidence="7" id="KW-1133">Transmembrane helix</keyword>
<keyword evidence="7" id="KW-0812">Transmembrane</keyword>
<dbReference type="Pfam" id="PF13631">
    <property type="entry name" value="Cytochrom_B_N_2"/>
    <property type="match status" value="1"/>
</dbReference>
<evidence type="ECO:0000313" key="9">
    <source>
        <dbReference type="EMBL" id="MCQ4080079.1"/>
    </source>
</evidence>
<feature type="transmembrane region" description="Helical" evidence="7">
    <location>
        <begin position="390"/>
        <end position="414"/>
    </location>
</feature>
<evidence type="ECO:0000256" key="7">
    <source>
        <dbReference type="SAM" id="Phobius"/>
    </source>
</evidence>
<feature type="region of interest" description="Disordered" evidence="6">
    <location>
        <begin position="529"/>
        <end position="557"/>
    </location>
</feature>
<dbReference type="PANTHER" id="PTHR19271">
    <property type="entry name" value="CYTOCHROME B"/>
    <property type="match status" value="1"/>
</dbReference>
<keyword evidence="10" id="KW-1185">Reference proteome</keyword>
<keyword evidence="7" id="KW-0472">Membrane</keyword>
<evidence type="ECO:0000256" key="5">
    <source>
        <dbReference type="ARBA" id="ARBA00029568"/>
    </source>
</evidence>
<dbReference type="InterPro" id="IPR027387">
    <property type="entry name" value="Cytb/b6-like_sf"/>
</dbReference>
<dbReference type="PANTHER" id="PTHR19271:SF16">
    <property type="entry name" value="CYTOCHROME B"/>
    <property type="match status" value="1"/>
</dbReference>
<feature type="transmembrane region" description="Helical" evidence="7">
    <location>
        <begin position="154"/>
        <end position="174"/>
    </location>
</feature>
<feature type="compositionally biased region" description="Basic and acidic residues" evidence="6">
    <location>
        <begin position="545"/>
        <end position="557"/>
    </location>
</feature>
<dbReference type="InterPro" id="IPR016174">
    <property type="entry name" value="Di-haem_cyt_TM"/>
</dbReference>
<evidence type="ECO:0000256" key="3">
    <source>
        <dbReference type="ARBA" id="ARBA00016116"/>
    </source>
</evidence>
<dbReference type="PROSITE" id="PS51002">
    <property type="entry name" value="CYTB_NTER"/>
    <property type="match status" value="1"/>
</dbReference>
<feature type="transmembrane region" description="Helical" evidence="7">
    <location>
        <begin position="420"/>
        <end position="439"/>
    </location>
</feature>
<dbReference type="EC" id="7.1.1.8" evidence="2"/>
<accession>A0ABT1PQY9</accession>
<evidence type="ECO:0000256" key="6">
    <source>
        <dbReference type="SAM" id="MobiDB-lite"/>
    </source>
</evidence>
<evidence type="ECO:0000256" key="4">
    <source>
        <dbReference type="ARBA" id="ARBA00029351"/>
    </source>
</evidence>
<protein>
    <recommendedName>
        <fullName evidence="3">Cytochrome bc1 complex cytochrome b subunit</fullName>
        <ecNumber evidence="2">7.1.1.8</ecNumber>
    </recommendedName>
    <alternativeName>
        <fullName evidence="5">Cytochrome bc1 reductase complex subunit QcrB</fullName>
    </alternativeName>
</protein>
<dbReference type="RefSeq" id="WP_255918938.1">
    <property type="nucleotide sequence ID" value="NZ_JANFNG010000002.1"/>
</dbReference>
<dbReference type="EMBL" id="JANFNG010000002">
    <property type="protein sequence ID" value="MCQ4080079.1"/>
    <property type="molecule type" value="Genomic_DNA"/>
</dbReference>
<dbReference type="SUPFAM" id="SSF81342">
    <property type="entry name" value="Transmembrane di-heme cytochromes"/>
    <property type="match status" value="1"/>
</dbReference>
<feature type="transmembrane region" description="Helical" evidence="7">
    <location>
        <begin position="275"/>
        <end position="293"/>
    </location>
</feature>
<organism evidence="9 10">
    <name type="scientific">Streptomyces humicola</name>
    <dbReference type="NCBI Taxonomy" id="2953240"/>
    <lineage>
        <taxon>Bacteria</taxon>
        <taxon>Bacillati</taxon>
        <taxon>Actinomycetota</taxon>
        <taxon>Actinomycetes</taxon>
        <taxon>Kitasatosporales</taxon>
        <taxon>Streptomycetaceae</taxon>
        <taxon>Streptomyces</taxon>
    </lineage>
</organism>
<comment type="cofactor">
    <cofactor evidence="1">
        <name>heme</name>
        <dbReference type="ChEBI" id="CHEBI:30413"/>
    </cofactor>
</comment>
<dbReference type="InterPro" id="IPR005797">
    <property type="entry name" value="Cyt_b/b6_N"/>
</dbReference>
<evidence type="ECO:0000259" key="8">
    <source>
        <dbReference type="PROSITE" id="PS51002"/>
    </source>
</evidence>
<sequence length="557" mass="61942">MSEERKAPAVRSGRLEGRAGKAAERAFTALDQRLPAAEGGTLLRKVFPDHWSFLLGEIALYSFVVLLLTGVYLTFFFDPSMNESVYRGAYAPLHGVLATQAYSSTLRISFEVRGGLLIRQMHHWAALVFVAAVGAHMLRIFFTGAFRRPREGNWLIGVTLFQLAMLEGFCGYSLPDDLLSGTGLRTAATIIGSIPVVGTYLNFFAFGGAYPGHDFIPRLYVVHILLVPGALVGLITAHLILVVYLKHTHWGGPGRTNSNVVGAPMVPQFTAKTTGFFFMIFGLLAALGALAQVNPIWRYGPYRADQVSTDAQPDWYVGFLEGALRLMGPWETNVWGHTFMWNVLVPAVLLPAVLFVVLYLYPFFERWVTGDQAEHHLCDRPRNRPTRTAFGVAAITFYAVLLLAGGNDVIAYSLRVSVNSLTWLFRGAVFIAPPLAFAVTKRICLGLQAHDRDLLSEGEETGRVSQEVYGRIDEGRRPLPERRRYTLLLRDVPLPLQPAEDEPRPVPRRRRLRLVLSSWYYRDRVELPVGAAPPRPEVTAPPREPLTEREEGGSAGQ</sequence>
<evidence type="ECO:0000313" key="10">
    <source>
        <dbReference type="Proteomes" id="UP001057702"/>
    </source>
</evidence>
<feature type="domain" description="Cytochrome b/b6 N-terminal region profile" evidence="8">
    <location>
        <begin position="26"/>
        <end position="251"/>
    </location>
</feature>
<feature type="transmembrane region" description="Helical" evidence="7">
    <location>
        <begin position="220"/>
        <end position="245"/>
    </location>
</feature>
<proteinExistence type="predicted"/>
<evidence type="ECO:0000256" key="1">
    <source>
        <dbReference type="ARBA" id="ARBA00001971"/>
    </source>
</evidence>
<evidence type="ECO:0000256" key="2">
    <source>
        <dbReference type="ARBA" id="ARBA00012951"/>
    </source>
</evidence>
<feature type="transmembrane region" description="Helical" evidence="7">
    <location>
        <begin position="339"/>
        <end position="361"/>
    </location>
</feature>
<dbReference type="Gene3D" id="1.20.810.10">
    <property type="entry name" value="Cytochrome Bc1 Complex, Chain C"/>
    <property type="match status" value="1"/>
</dbReference>
<feature type="transmembrane region" description="Helical" evidence="7">
    <location>
        <begin position="58"/>
        <end position="77"/>
    </location>
</feature>
<feature type="transmembrane region" description="Helical" evidence="7">
    <location>
        <begin position="186"/>
        <end position="208"/>
    </location>
</feature>
<comment type="caution">
    <text evidence="9">The sequence shown here is derived from an EMBL/GenBank/DDBJ whole genome shotgun (WGS) entry which is preliminary data.</text>
</comment>
<name>A0ABT1PQY9_9ACTN</name>
<dbReference type="Proteomes" id="UP001057702">
    <property type="component" value="Unassembled WGS sequence"/>
</dbReference>
<feature type="transmembrane region" description="Helical" evidence="7">
    <location>
        <begin position="123"/>
        <end position="142"/>
    </location>
</feature>
<reference evidence="9" key="1">
    <citation type="submission" date="2022-06" db="EMBL/GenBank/DDBJ databases">
        <title>Draft genome sequence of Streptomyces sp. RB6PN25 isolated from peat swamp forest in Thailand.</title>
        <authorList>
            <person name="Duangmal K."/>
            <person name="Klaysubun C."/>
        </authorList>
    </citation>
    <scope>NUCLEOTIDE SEQUENCE</scope>
    <source>
        <strain evidence="9">RB6PN25</strain>
    </source>
</reference>
<gene>
    <name evidence="9" type="ORF">NGB36_05605</name>
</gene>